<evidence type="ECO:0000313" key="8">
    <source>
        <dbReference type="Proteomes" id="UP000515154"/>
    </source>
</evidence>
<dbReference type="GO" id="GO:0006914">
    <property type="term" value="P:autophagy"/>
    <property type="evidence" value="ECO:0007669"/>
    <property type="project" value="UniProtKB-KW"/>
</dbReference>
<dbReference type="Proteomes" id="UP000515154">
    <property type="component" value="Linkage group LG2"/>
</dbReference>
<dbReference type="InterPro" id="IPR037521">
    <property type="entry name" value="FLCN/SMCR8_DENN"/>
</dbReference>
<evidence type="ECO:0000256" key="1">
    <source>
        <dbReference type="ARBA" id="ARBA00004496"/>
    </source>
</evidence>
<dbReference type="AlphaFoldDB" id="A0A7E6FRN9"/>
<dbReference type="RefSeq" id="XP_036370199.1">
    <property type="nucleotide sequence ID" value="XM_036514306.1"/>
</dbReference>
<dbReference type="RefSeq" id="XP_036370208.1">
    <property type="nucleotide sequence ID" value="XM_036514315.1"/>
</dbReference>
<reference evidence="9 10" key="1">
    <citation type="submission" date="2025-08" db="UniProtKB">
        <authorList>
            <consortium name="RefSeq"/>
        </authorList>
    </citation>
    <scope>IDENTIFICATION</scope>
</reference>
<feature type="domain" description="UDENN FLCN/SMCR8-type" evidence="7">
    <location>
        <begin position="40"/>
        <end position="945"/>
    </location>
</feature>
<evidence type="ECO:0000256" key="2">
    <source>
        <dbReference type="ARBA" id="ARBA00022490"/>
    </source>
</evidence>
<dbReference type="GO" id="GO:0032045">
    <property type="term" value="C:guanyl-nucleotide exchange factor complex"/>
    <property type="evidence" value="ECO:0007669"/>
    <property type="project" value="TreeGrafter"/>
</dbReference>
<keyword evidence="3" id="KW-0344">Guanine-nucleotide releasing factor</keyword>
<dbReference type="GO" id="GO:0005096">
    <property type="term" value="F:GTPase activator activity"/>
    <property type="evidence" value="ECO:0007669"/>
    <property type="project" value="InterPro"/>
</dbReference>
<feature type="compositionally biased region" description="Basic residues" evidence="6">
    <location>
        <begin position="342"/>
        <end position="352"/>
    </location>
</feature>
<feature type="region of interest" description="Disordered" evidence="6">
    <location>
        <begin position="288"/>
        <end position="358"/>
    </location>
</feature>
<evidence type="ECO:0000313" key="10">
    <source>
        <dbReference type="RefSeq" id="XP_036370208.1"/>
    </source>
</evidence>
<evidence type="ECO:0000256" key="3">
    <source>
        <dbReference type="ARBA" id="ARBA00022658"/>
    </source>
</evidence>
<dbReference type="PANTHER" id="PTHR31334:SF1">
    <property type="entry name" value="GUANINE NUCLEOTIDE EXCHANGE PROTEIN SMCR8"/>
    <property type="match status" value="1"/>
</dbReference>
<keyword evidence="2" id="KW-0963">Cytoplasm</keyword>
<protein>
    <submittedName>
        <fullName evidence="9 10">Guanine nucleotide exchange protein SMCR8 isoform X1</fullName>
    </submittedName>
</protein>
<evidence type="ECO:0000256" key="5">
    <source>
        <dbReference type="ARBA" id="ARBA00038137"/>
    </source>
</evidence>
<dbReference type="GO" id="GO:0005737">
    <property type="term" value="C:cytoplasm"/>
    <property type="evidence" value="ECO:0007669"/>
    <property type="project" value="UniProtKB-SubCell"/>
</dbReference>
<evidence type="ECO:0000313" key="9">
    <source>
        <dbReference type="RefSeq" id="XP_036370199.1"/>
    </source>
</evidence>
<dbReference type="PROSITE" id="PS51834">
    <property type="entry name" value="DENN_FLCN_SMCR8"/>
    <property type="match status" value="1"/>
</dbReference>
<dbReference type="PANTHER" id="PTHR31334">
    <property type="entry name" value="SMITH-MAGENIS SYNDROME REGION GENE 8 PROTEIN"/>
    <property type="match status" value="1"/>
</dbReference>
<dbReference type="InterPro" id="IPR037520">
    <property type="entry name" value="Folliculin/SMCR8_longin"/>
</dbReference>
<feature type="compositionally biased region" description="Basic and acidic residues" evidence="6">
    <location>
        <begin position="297"/>
        <end position="308"/>
    </location>
</feature>
<keyword evidence="8" id="KW-1185">Reference proteome</keyword>
<evidence type="ECO:0000259" key="7">
    <source>
        <dbReference type="PROSITE" id="PS51834"/>
    </source>
</evidence>
<comment type="similarity">
    <text evidence="5">Belongs to the SMCR8 family.</text>
</comment>
<comment type="subcellular location">
    <subcellularLocation>
        <location evidence="1">Cytoplasm</location>
    </subcellularLocation>
</comment>
<sequence>MFGSTVYPQVSEYSERRTSIRNSKGFSYLTPCPSIIHPWNRGTNLLQDFVMVTEFSELEGPKPLFVQPSEGIGHFDINAFAVKIMSVDHQPPKNILCNNFTLMEDKQVLFTDIAEGVSAYVYHFLLYDLQARGYVRPFCMAYVSPDSKKLITFYKEIHKAFSKISSDLKIENLKLFALEMSHQLQDLEYSLNCLNQKSDGCSVITNDNTASASDTPTVTVQSLEYLRQETLNILEALEEYKPELFNDYAAYRTKANVKYNPTCKDSSHTDDSREDGPVALAVQSTIDSDQLANHHNVNHDGVGDDKSCNDSNINKNNKISKDVSTNVEHDKHIPNNLTSSHQFHRGRMKSKHKDPPIDEQYVVVNNVDRSFSCSDISSCEHLSKEASNRSESSSQSSESVVPCSSESEFSFASSSSFQQDNSSHEDSSSVILDRKSDKTSHLFLIDYPSNYKPKLYKPPSRKRFEFMLRKLELMCLNRYDHWKQLESIHQYYSQDLAILKMHQWEKNLTEPTSSLLTFGGCVTSNFLHGMHRCYCEKERGMPKHQLISNQMKKLSFSEDQPAQFNYGQDILTSFMQYTLENFVFFIKQLIITIPKEVVSRVSSLPDRYHFPQGCTNVAHPTSLPISSQPSEEWDIITSTSEGDHDISIETSYESTSLYSTCSEHSDDMLCALCQQPNKDASTYDGSLGSLDGSDESFHSTSSVQSFPCGNTRLNSSKKSFMLLADVINSKKHLLQAKNLMYFLSQYDNINNVVASLLSGRTVAVVGSCNSEEKVKDIVEALSLFVPGNFIRNHKKVVIPWLKRQLQLKDLTSFRLVGLSKRKNNTIPRSIMNYVSILDLEKRVVCAPIYEGKIVNSLLRQLQLFQNNPAAYLAYIHSHFQEISSTAFLYYHSFCMTSANPKASASYIGLDRLAREFRDTSQQFLKTWNIVQDDRKIIEFLASLILKQVLEEAQEKGAWIGNREGSNCSFHVSYKPSCTRKC</sequence>
<keyword evidence="4" id="KW-0072">Autophagy</keyword>
<dbReference type="GO" id="GO:0005085">
    <property type="term" value="F:guanyl-nucleotide exchange factor activity"/>
    <property type="evidence" value="ECO:0007669"/>
    <property type="project" value="UniProtKB-KW"/>
</dbReference>
<gene>
    <name evidence="9 10 11" type="primary">LOC115232426</name>
</gene>
<name>A0A7E6FRN9_9MOLL</name>
<evidence type="ECO:0000313" key="11">
    <source>
        <dbReference type="RefSeq" id="XP_036370214.1"/>
    </source>
</evidence>
<dbReference type="Pfam" id="PF11704">
    <property type="entry name" value="Folliculin"/>
    <property type="match status" value="1"/>
</dbReference>
<evidence type="ECO:0000256" key="6">
    <source>
        <dbReference type="SAM" id="MobiDB-lite"/>
    </source>
</evidence>
<dbReference type="RefSeq" id="XP_036370214.1">
    <property type="nucleotide sequence ID" value="XM_036514321.1"/>
</dbReference>
<evidence type="ECO:0000256" key="4">
    <source>
        <dbReference type="ARBA" id="ARBA00023006"/>
    </source>
</evidence>
<organism evidence="8 11">
    <name type="scientific">Octopus sinensis</name>
    <name type="common">East Asian common octopus</name>
    <dbReference type="NCBI Taxonomy" id="2607531"/>
    <lineage>
        <taxon>Eukaryota</taxon>
        <taxon>Metazoa</taxon>
        <taxon>Spiralia</taxon>
        <taxon>Lophotrochozoa</taxon>
        <taxon>Mollusca</taxon>
        <taxon>Cephalopoda</taxon>
        <taxon>Coleoidea</taxon>
        <taxon>Octopodiformes</taxon>
        <taxon>Octopoda</taxon>
        <taxon>Incirrata</taxon>
        <taxon>Octopodidae</taxon>
        <taxon>Octopus</taxon>
    </lineage>
</organism>
<accession>A0A7E6FRN9</accession>
<proteinExistence type="inferred from homology"/>